<organism evidence="2 3">
    <name type="scientific">Trifolium medium</name>
    <dbReference type="NCBI Taxonomy" id="97028"/>
    <lineage>
        <taxon>Eukaryota</taxon>
        <taxon>Viridiplantae</taxon>
        <taxon>Streptophyta</taxon>
        <taxon>Embryophyta</taxon>
        <taxon>Tracheophyta</taxon>
        <taxon>Spermatophyta</taxon>
        <taxon>Magnoliopsida</taxon>
        <taxon>eudicotyledons</taxon>
        <taxon>Gunneridae</taxon>
        <taxon>Pentapetalae</taxon>
        <taxon>rosids</taxon>
        <taxon>fabids</taxon>
        <taxon>Fabales</taxon>
        <taxon>Fabaceae</taxon>
        <taxon>Papilionoideae</taxon>
        <taxon>50 kb inversion clade</taxon>
        <taxon>NPAAA clade</taxon>
        <taxon>Hologalegina</taxon>
        <taxon>IRL clade</taxon>
        <taxon>Trifolieae</taxon>
        <taxon>Trifolium</taxon>
    </lineage>
</organism>
<protein>
    <submittedName>
        <fullName evidence="2">Uncharacterized protein</fullName>
    </submittedName>
</protein>
<evidence type="ECO:0000256" key="1">
    <source>
        <dbReference type="SAM" id="Phobius"/>
    </source>
</evidence>
<keyword evidence="1" id="KW-1133">Transmembrane helix</keyword>
<name>A0A392M1F8_9FABA</name>
<gene>
    <name evidence="2" type="ORF">A2U01_0001960</name>
</gene>
<dbReference type="Proteomes" id="UP000265520">
    <property type="component" value="Unassembled WGS sequence"/>
</dbReference>
<keyword evidence="3" id="KW-1185">Reference proteome</keyword>
<keyword evidence="1" id="KW-0812">Transmembrane</keyword>
<comment type="caution">
    <text evidence="2">The sequence shown here is derived from an EMBL/GenBank/DDBJ whole genome shotgun (WGS) entry which is preliminary data.</text>
</comment>
<accession>A0A392M1F8</accession>
<proteinExistence type="predicted"/>
<keyword evidence="1" id="KW-0472">Membrane</keyword>
<evidence type="ECO:0000313" key="2">
    <source>
        <dbReference type="EMBL" id="MCH81177.1"/>
    </source>
</evidence>
<dbReference type="AlphaFoldDB" id="A0A392M1F8"/>
<dbReference type="EMBL" id="LXQA010001972">
    <property type="protein sequence ID" value="MCH81177.1"/>
    <property type="molecule type" value="Genomic_DNA"/>
</dbReference>
<sequence length="152" mass="17123">MFSNCSAPSTFSNRFALFLSQKPICSVPSSLLLTSVLVLFISVSALHFVSIHSALFLFYALFLLRSSRYPLYRYSIFGGWRYVLLFEINNIGWAHSPRWLIGSLQSLKHGFWIVTLFVGGVMGLRLNTKPSPPVYVSSCWVVRCISGVNGYN</sequence>
<feature type="transmembrane region" description="Helical" evidence="1">
    <location>
        <begin position="36"/>
        <end position="64"/>
    </location>
</feature>
<evidence type="ECO:0000313" key="3">
    <source>
        <dbReference type="Proteomes" id="UP000265520"/>
    </source>
</evidence>
<reference evidence="2 3" key="1">
    <citation type="journal article" date="2018" name="Front. Plant Sci.">
        <title>Red Clover (Trifolium pratense) and Zigzag Clover (T. medium) - A Picture of Genomic Similarities and Differences.</title>
        <authorList>
            <person name="Dluhosova J."/>
            <person name="Istvanek J."/>
            <person name="Nedelnik J."/>
            <person name="Repkova J."/>
        </authorList>
    </citation>
    <scope>NUCLEOTIDE SEQUENCE [LARGE SCALE GENOMIC DNA]</scope>
    <source>
        <strain evidence="3">cv. 10/8</strain>
        <tissue evidence="2">Leaf</tissue>
    </source>
</reference>